<dbReference type="PANTHER" id="PTHR47038:SF1">
    <property type="entry name" value="BAG-ASSOCIATED GRAM PROTEIN 1"/>
    <property type="match status" value="1"/>
</dbReference>
<organism evidence="1 2">
    <name type="scientific">Citrus sinensis</name>
    <name type="common">Sweet orange</name>
    <name type="synonym">Citrus aurantium var. sinensis</name>
    <dbReference type="NCBI Taxonomy" id="2711"/>
    <lineage>
        <taxon>Eukaryota</taxon>
        <taxon>Viridiplantae</taxon>
        <taxon>Streptophyta</taxon>
        <taxon>Embryophyta</taxon>
        <taxon>Tracheophyta</taxon>
        <taxon>Spermatophyta</taxon>
        <taxon>Magnoliopsida</taxon>
        <taxon>eudicotyledons</taxon>
        <taxon>Gunneridae</taxon>
        <taxon>Pentapetalae</taxon>
        <taxon>rosids</taxon>
        <taxon>malvids</taxon>
        <taxon>Sapindales</taxon>
        <taxon>Rutaceae</taxon>
        <taxon>Aurantioideae</taxon>
        <taxon>Citrus</taxon>
    </lineage>
</organism>
<name>A0A067F9G6_CITSI</name>
<dbReference type="PANTHER" id="PTHR47038">
    <property type="entry name" value="BAG-ASSOCIATED GRAM PROTEIN 1"/>
    <property type="match status" value="1"/>
</dbReference>
<keyword evidence="2" id="KW-1185">Reference proteome</keyword>
<gene>
    <name evidence="1" type="ORF">CISIN_1g0097411mg</name>
</gene>
<dbReference type="EMBL" id="KK784909">
    <property type="protein sequence ID" value="KDO63998.1"/>
    <property type="molecule type" value="Genomic_DNA"/>
</dbReference>
<sequence length="57" mass="7126">RVRYKFASFWNRNHALRQLQRTAKNYHTMLEAEKKVRSYCFMNHCVCNFYHYLPLQL</sequence>
<evidence type="ECO:0000313" key="2">
    <source>
        <dbReference type="Proteomes" id="UP000027120"/>
    </source>
</evidence>
<accession>A0A067F9G6</accession>
<dbReference type="Proteomes" id="UP000027120">
    <property type="component" value="Unassembled WGS sequence"/>
</dbReference>
<evidence type="ECO:0000313" key="1">
    <source>
        <dbReference type="EMBL" id="KDO63998.1"/>
    </source>
</evidence>
<protein>
    <submittedName>
        <fullName evidence="1">Uncharacterized protein</fullName>
    </submittedName>
</protein>
<reference evidence="1 2" key="1">
    <citation type="submission" date="2014-04" db="EMBL/GenBank/DDBJ databases">
        <authorList>
            <consortium name="International Citrus Genome Consortium"/>
            <person name="Gmitter F."/>
            <person name="Chen C."/>
            <person name="Farmerie W."/>
            <person name="Harkins T."/>
            <person name="Desany B."/>
            <person name="Mohiuddin M."/>
            <person name="Kodira C."/>
            <person name="Borodovsky M."/>
            <person name="Lomsadze A."/>
            <person name="Burns P."/>
            <person name="Jenkins J."/>
            <person name="Prochnik S."/>
            <person name="Shu S."/>
            <person name="Chapman J."/>
            <person name="Pitluck S."/>
            <person name="Schmutz J."/>
            <person name="Rokhsar D."/>
        </authorList>
    </citation>
    <scope>NUCLEOTIDE SEQUENCE</scope>
</reference>
<feature type="non-terminal residue" evidence="1">
    <location>
        <position position="1"/>
    </location>
</feature>
<dbReference type="InterPro" id="IPR044655">
    <property type="entry name" value="BAGP1-like"/>
</dbReference>
<dbReference type="AlphaFoldDB" id="A0A067F9G6"/>
<proteinExistence type="predicted"/>